<evidence type="ECO:0000256" key="7">
    <source>
        <dbReference type="ARBA" id="ARBA00023136"/>
    </source>
</evidence>
<dbReference type="GO" id="GO:0006833">
    <property type="term" value="P:water transport"/>
    <property type="evidence" value="ECO:0000318"/>
    <property type="project" value="GO_Central"/>
</dbReference>
<dbReference type="Gene3D" id="1.20.1080.10">
    <property type="entry name" value="Glycerol uptake facilitator protein"/>
    <property type="match status" value="1"/>
</dbReference>
<dbReference type="SUPFAM" id="SSF81338">
    <property type="entry name" value="Aquaporin-like"/>
    <property type="match status" value="1"/>
</dbReference>
<accession>A0A0A0LTX0</accession>
<dbReference type="AlphaFoldDB" id="A0A0A0LTX0"/>
<name>A0A0A0LTX0_CUCSA</name>
<keyword evidence="12" id="KW-1185">Reference proteome</keyword>
<comment type="subcellular location">
    <subcellularLocation>
        <location evidence="1">Vacuole membrane</location>
        <topology evidence="1">Multi-pass membrane protein</topology>
    </subcellularLocation>
</comment>
<feature type="transmembrane region" description="Helical" evidence="10">
    <location>
        <begin position="207"/>
        <end position="229"/>
    </location>
</feature>
<comment type="similarity">
    <text evidence="8">Belongs to the MIP/aquaporin (TC 1.A.8) family. TIP (TC 1.A.8.10) subfamily.</text>
</comment>
<dbReference type="InterPro" id="IPR000425">
    <property type="entry name" value="MIP"/>
</dbReference>
<evidence type="ECO:0000256" key="4">
    <source>
        <dbReference type="ARBA" id="ARBA00022692"/>
    </source>
</evidence>
<dbReference type="NCBIfam" id="TIGR00861">
    <property type="entry name" value="MIP"/>
    <property type="match status" value="1"/>
</dbReference>
<dbReference type="InterPro" id="IPR022357">
    <property type="entry name" value="MIP_CS"/>
</dbReference>
<dbReference type="InterPro" id="IPR023271">
    <property type="entry name" value="Aquaporin-like"/>
</dbReference>
<dbReference type="KEGG" id="csv:101208863"/>
<reference evidence="11 12" key="1">
    <citation type="journal article" date="2009" name="Nat. Genet.">
        <title>The genome of the cucumber, Cucumis sativus L.</title>
        <authorList>
            <person name="Huang S."/>
            <person name="Li R."/>
            <person name="Zhang Z."/>
            <person name="Li L."/>
            <person name="Gu X."/>
            <person name="Fan W."/>
            <person name="Lucas W.J."/>
            <person name="Wang X."/>
            <person name="Xie B."/>
            <person name="Ni P."/>
            <person name="Ren Y."/>
            <person name="Zhu H."/>
            <person name="Li J."/>
            <person name="Lin K."/>
            <person name="Jin W."/>
            <person name="Fei Z."/>
            <person name="Li G."/>
            <person name="Staub J."/>
            <person name="Kilian A."/>
            <person name="van der Vossen E.A."/>
            <person name="Wu Y."/>
            <person name="Guo J."/>
            <person name="He J."/>
            <person name="Jia Z."/>
            <person name="Ren Y."/>
            <person name="Tian G."/>
            <person name="Lu Y."/>
            <person name="Ruan J."/>
            <person name="Qian W."/>
            <person name="Wang M."/>
            <person name="Huang Q."/>
            <person name="Li B."/>
            <person name="Xuan Z."/>
            <person name="Cao J."/>
            <person name="Asan"/>
            <person name="Wu Z."/>
            <person name="Zhang J."/>
            <person name="Cai Q."/>
            <person name="Bai Y."/>
            <person name="Zhao B."/>
            <person name="Han Y."/>
            <person name="Li Y."/>
            <person name="Li X."/>
            <person name="Wang S."/>
            <person name="Shi Q."/>
            <person name="Liu S."/>
            <person name="Cho W.K."/>
            <person name="Kim J.Y."/>
            <person name="Xu Y."/>
            <person name="Heller-Uszynska K."/>
            <person name="Miao H."/>
            <person name="Cheng Z."/>
            <person name="Zhang S."/>
            <person name="Wu J."/>
            <person name="Yang Y."/>
            <person name="Kang H."/>
            <person name="Li M."/>
            <person name="Liang H."/>
            <person name="Ren X."/>
            <person name="Shi Z."/>
            <person name="Wen M."/>
            <person name="Jian M."/>
            <person name="Yang H."/>
            <person name="Zhang G."/>
            <person name="Yang Z."/>
            <person name="Chen R."/>
            <person name="Liu S."/>
            <person name="Li J."/>
            <person name="Ma L."/>
            <person name="Liu H."/>
            <person name="Zhou Y."/>
            <person name="Zhao J."/>
            <person name="Fang X."/>
            <person name="Li G."/>
            <person name="Fang L."/>
            <person name="Li Y."/>
            <person name="Liu D."/>
            <person name="Zheng H."/>
            <person name="Zhang Y."/>
            <person name="Qin N."/>
            <person name="Li Z."/>
            <person name="Yang G."/>
            <person name="Yang S."/>
            <person name="Bolund L."/>
            <person name="Kristiansen K."/>
            <person name="Zheng H."/>
            <person name="Li S."/>
            <person name="Zhang X."/>
            <person name="Yang H."/>
            <person name="Wang J."/>
            <person name="Sun R."/>
            <person name="Zhang B."/>
            <person name="Jiang S."/>
            <person name="Wang J."/>
            <person name="Du Y."/>
            <person name="Li S."/>
        </authorList>
    </citation>
    <scope>NUCLEOTIDE SEQUENCE [LARGE SCALE GENOMIC DNA]</scope>
    <source>
        <strain evidence="12">cv. 9930</strain>
    </source>
</reference>
<feature type="transmembrane region" description="Helical" evidence="10">
    <location>
        <begin position="250"/>
        <end position="270"/>
    </location>
</feature>
<dbReference type="Pfam" id="PF00230">
    <property type="entry name" value="MIP"/>
    <property type="match status" value="1"/>
</dbReference>
<reference evidence="11 12" key="2">
    <citation type="journal article" date="2009" name="PLoS ONE">
        <title>An integrated genetic and cytogenetic map of the cucumber genome.</title>
        <authorList>
            <person name="Ren Y."/>
            <person name="Zhang Z."/>
            <person name="Liu J."/>
            <person name="Staub J.E."/>
            <person name="Han Y."/>
            <person name="Cheng Z."/>
            <person name="Li X."/>
            <person name="Lu J."/>
            <person name="Miao H."/>
            <person name="Kang H."/>
            <person name="Xie B."/>
            <person name="Gu X."/>
            <person name="Wang X."/>
            <person name="Du Y."/>
            <person name="Jin W."/>
            <person name="Huang S."/>
        </authorList>
    </citation>
    <scope>NUCLEOTIDE SEQUENCE [LARGE SCALE GENOMIC DNA]</scope>
    <source>
        <strain evidence="12">cv. 9930</strain>
    </source>
</reference>
<dbReference type="OrthoDB" id="550558at2759"/>
<feature type="transmembrane region" description="Helical" evidence="10">
    <location>
        <begin position="91"/>
        <end position="112"/>
    </location>
</feature>
<dbReference type="GO" id="GO:0005774">
    <property type="term" value="C:vacuolar membrane"/>
    <property type="evidence" value="ECO:0007669"/>
    <property type="project" value="UniProtKB-SubCell"/>
</dbReference>
<dbReference type="SMR" id="A0A0A0LTX0"/>
<evidence type="ECO:0000313" key="11">
    <source>
        <dbReference type="EMBL" id="KGN64227.1"/>
    </source>
</evidence>
<dbReference type="Gramene" id="KGN64227">
    <property type="protein sequence ID" value="KGN64227"/>
    <property type="gene ID" value="Csa_1G043290"/>
</dbReference>
<reference evidence="11 12" key="4">
    <citation type="journal article" date="2011" name="BMC Genomics">
        <title>RNA-Seq improves annotation of protein-coding genes in the cucumber genome.</title>
        <authorList>
            <person name="Li Z."/>
            <person name="Zhang Z."/>
            <person name="Yan P."/>
            <person name="Huang S."/>
            <person name="Fei Z."/>
            <person name="Lin K."/>
        </authorList>
    </citation>
    <scope>NUCLEOTIDE SEQUENCE [LARGE SCALE GENOMIC DNA]</scope>
    <source>
        <strain evidence="12">cv. 9930</strain>
    </source>
</reference>
<proteinExistence type="inferred from homology"/>
<evidence type="ECO:0000256" key="9">
    <source>
        <dbReference type="RuleBase" id="RU000477"/>
    </source>
</evidence>
<keyword evidence="4 9" id="KW-0812">Transmembrane</keyword>
<evidence type="ECO:0000256" key="2">
    <source>
        <dbReference type="ARBA" id="ARBA00022448"/>
    </source>
</evidence>
<keyword evidence="7 10" id="KW-0472">Membrane</keyword>
<organism evidence="11 12">
    <name type="scientific">Cucumis sativus</name>
    <name type="common">Cucumber</name>
    <dbReference type="NCBI Taxonomy" id="3659"/>
    <lineage>
        <taxon>Eukaryota</taxon>
        <taxon>Viridiplantae</taxon>
        <taxon>Streptophyta</taxon>
        <taxon>Embryophyta</taxon>
        <taxon>Tracheophyta</taxon>
        <taxon>Spermatophyta</taxon>
        <taxon>Magnoliopsida</taxon>
        <taxon>eudicotyledons</taxon>
        <taxon>Gunneridae</taxon>
        <taxon>Pentapetalae</taxon>
        <taxon>rosids</taxon>
        <taxon>fabids</taxon>
        <taxon>Cucurbitales</taxon>
        <taxon>Cucurbitaceae</taxon>
        <taxon>Benincaseae</taxon>
        <taxon>Cucumis</taxon>
    </lineage>
</organism>
<dbReference type="GO" id="GO:0015250">
    <property type="term" value="F:water channel activity"/>
    <property type="evidence" value="ECO:0000318"/>
    <property type="project" value="GO_Central"/>
</dbReference>
<sequence>MPPRRYAFGRADEATHPDSIRATLAEFISTFIFVFAGEGSVLALDKIFRPADYGSYGHGSYGHGSYGRGGYSYGHGYGRKGTDTGRAASDLVVIAIAHAFALFSAVAASINISGGHVNPAVTFGALIGGRISLIRAFFYWVAQILGAIIASLLLRLATGGMRPMGFFVSSGVSELHGFLLEIILTFALVYTVYATAIDPKRGSLGTIAPLAIGLIVGANILVGGAFDGACMNPARAFGPSLVGWRWDNHWIYWIGPLIGGGLAALVYEYLVIPVEPPLHTHQPLAPEDY</sequence>
<keyword evidence="5" id="KW-0677">Repeat</keyword>
<reference evidence="11 12" key="3">
    <citation type="journal article" date="2010" name="BMC Genomics">
        <title>Transcriptome sequencing and comparative analysis of cucumber flowers with different sex types.</title>
        <authorList>
            <person name="Guo S."/>
            <person name="Zheng Y."/>
            <person name="Joung J.G."/>
            <person name="Liu S."/>
            <person name="Zhang Z."/>
            <person name="Crasta O.R."/>
            <person name="Sobral B.W."/>
            <person name="Xu Y."/>
            <person name="Huang S."/>
            <person name="Fei Z."/>
        </authorList>
    </citation>
    <scope>NUCLEOTIDE SEQUENCE [LARGE SCALE GENOMIC DNA]</scope>
    <source>
        <strain evidence="12">cv. 9930</strain>
    </source>
</reference>
<dbReference type="eggNOG" id="KOG0223">
    <property type="taxonomic scope" value="Eukaryota"/>
</dbReference>
<dbReference type="PROSITE" id="PS00221">
    <property type="entry name" value="MIP"/>
    <property type="match status" value="1"/>
</dbReference>
<keyword evidence="2 9" id="KW-0813">Transport</keyword>
<evidence type="ECO:0000313" key="12">
    <source>
        <dbReference type="Proteomes" id="UP000029981"/>
    </source>
</evidence>
<dbReference type="OMA" id="HTGIDTP"/>
<keyword evidence="6 10" id="KW-1133">Transmembrane helix</keyword>
<evidence type="ECO:0000256" key="8">
    <source>
        <dbReference type="ARBA" id="ARBA00038477"/>
    </source>
</evidence>
<feature type="transmembrane region" description="Helical" evidence="10">
    <location>
        <begin position="132"/>
        <end position="154"/>
    </location>
</feature>
<dbReference type="Proteomes" id="UP000029981">
    <property type="component" value="Chromosome 1"/>
</dbReference>
<dbReference type="PANTHER" id="PTHR45665">
    <property type="entry name" value="AQUAPORIN-8"/>
    <property type="match status" value="1"/>
</dbReference>
<dbReference type="CDD" id="cd00333">
    <property type="entry name" value="MIP"/>
    <property type="match status" value="1"/>
</dbReference>
<gene>
    <name evidence="11" type="ORF">Csa_1G043290</name>
</gene>
<evidence type="ECO:0000256" key="1">
    <source>
        <dbReference type="ARBA" id="ARBA00004128"/>
    </source>
</evidence>
<dbReference type="STRING" id="3659.A0A0A0LTX0"/>
<evidence type="ECO:0000256" key="5">
    <source>
        <dbReference type="ARBA" id="ARBA00022737"/>
    </source>
</evidence>
<dbReference type="PRINTS" id="PR00783">
    <property type="entry name" value="MINTRINSICP"/>
</dbReference>
<dbReference type="GO" id="GO:0016020">
    <property type="term" value="C:membrane"/>
    <property type="evidence" value="ECO:0000318"/>
    <property type="project" value="GO_Central"/>
</dbReference>
<evidence type="ECO:0000256" key="3">
    <source>
        <dbReference type="ARBA" id="ARBA00022554"/>
    </source>
</evidence>
<dbReference type="EMBL" id="CM002922">
    <property type="protein sequence ID" value="KGN64227.1"/>
    <property type="molecule type" value="Genomic_DNA"/>
</dbReference>
<evidence type="ECO:0000256" key="10">
    <source>
        <dbReference type="SAM" id="Phobius"/>
    </source>
</evidence>
<protein>
    <submittedName>
        <fullName evidence="11">Uncharacterized protein</fullName>
    </submittedName>
</protein>
<dbReference type="InterPro" id="IPR034294">
    <property type="entry name" value="Aquaporin_transptr"/>
</dbReference>
<feature type="transmembrane region" description="Helical" evidence="10">
    <location>
        <begin position="175"/>
        <end position="195"/>
    </location>
</feature>
<dbReference type="FunFam" id="1.20.1080.10:FF:000002">
    <property type="entry name" value="Probable aquaporin TIP1-1"/>
    <property type="match status" value="1"/>
</dbReference>
<evidence type="ECO:0000256" key="6">
    <source>
        <dbReference type="ARBA" id="ARBA00022989"/>
    </source>
</evidence>
<keyword evidence="3" id="KW-0926">Vacuole</keyword>
<dbReference type="PANTHER" id="PTHR45665:SF23">
    <property type="entry name" value="AQUAPORIN TIP3-2-RELATED"/>
    <property type="match status" value="1"/>
</dbReference>